<proteinExistence type="predicted"/>
<dbReference type="AlphaFoldDB" id="A0A4Y2QXN1"/>
<evidence type="ECO:0000313" key="2">
    <source>
        <dbReference type="EMBL" id="GBN67976.1"/>
    </source>
</evidence>
<sequence length="92" mass="10190">MWRQRKSFVMCNLQPSQPGSPIPPLRNTSRHSQDSNNQRKTPFSHSRNITNGSNSSPRGATGSNFADSSRSSNSISTTRPVATRDNEFPTIN</sequence>
<evidence type="ECO:0000256" key="1">
    <source>
        <dbReference type="SAM" id="MobiDB-lite"/>
    </source>
</evidence>
<gene>
    <name evidence="2" type="ORF">AVEN_72141_1</name>
</gene>
<dbReference type="Proteomes" id="UP000499080">
    <property type="component" value="Unassembled WGS sequence"/>
</dbReference>
<organism evidence="2 3">
    <name type="scientific">Araneus ventricosus</name>
    <name type="common">Orbweaver spider</name>
    <name type="synonym">Epeira ventricosa</name>
    <dbReference type="NCBI Taxonomy" id="182803"/>
    <lineage>
        <taxon>Eukaryota</taxon>
        <taxon>Metazoa</taxon>
        <taxon>Ecdysozoa</taxon>
        <taxon>Arthropoda</taxon>
        <taxon>Chelicerata</taxon>
        <taxon>Arachnida</taxon>
        <taxon>Araneae</taxon>
        <taxon>Araneomorphae</taxon>
        <taxon>Entelegynae</taxon>
        <taxon>Araneoidea</taxon>
        <taxon>Araneidae</taxon>
        <taxon>Araneus</taxon>
    </lineage>
</organism>
<evidence type="ECO:0000313" key="3">
    <source>
        <dbReference type="Proteomes" id="UP000499080"/>
    </source>
</evidence>
<dbReference type="EMBL" id="BGPR01015091">
    <property type="protein sequence ID" value="GBN67976.1"/>
    <property type="molecule type" value="Genomic_DNA"/>
</dbReference>
<keyword evidence="3" id="KW-1185">Reference proteome</keyword>
<feature type="compositionally biased region" description="Low complexity" evidence="1">
    <location>
        <begin position="63"/>
        <end position="76"/>
    </location>
</feature>
<feature type="compositionally biased region" description="Basic and acidic residues" evidence="1">
    <location>
        <begin position="82"/>
        <end position="92"/>
    </location>
</feature>
<feature type="compositionally biased region" description="Polar residues" evidence="1">
    <location>
        <begin position="34"/>
        <end position="62"/>
    </location>
</feature>
<feature type="region of interest" description="Disordered" evidence="1">
    <location>
        <begin position="1"/>
        <end position="92"/>
    </location>
</feature>
<reference evidence="2 3" key="1">
    <citation type="journal article" date="2019" name="Sci. Rep.">
        <title>Orb-weaving spider Araneus ventricosus genome elucidates the spidroin gene catalogue.</title>
        <authorList>
            <person name="Kono N."/>
            <person name="Nakamura H."/>
            <person name="Ohtoshi R."/>
            <person name="Moran D.A.P."/>
            <person name="Shinohara A."/>
            <person name="Yoshida Y."/>
            <person name="Fujiwara M."/>
            <person name="Mori M."/>
            <person name="Tomita M."/>
            <person name="Arakawa K."/>
        </authorList>
    </citation>
    <scope>NUCLEOTIDE SEQUENCE [LARGE SCALE GENOMIC DNA]</scope>
</reference>
<name>A0A4Y2QXN1_ARAVE</name>
<protein>
    <submittedName>
        <fullName evidence="2">Uncharacterized protein</fullName>
    </submittedName>
</protein>
<accession>A0A4Y2QXN1</accession>
<comment type="caution">
    <text evidence="2">The sequence shown here is derived from an EMBL/GenBank/DDBJ whole genome shotgun (WGS) entry which is preliminary data.</text>
</comment>